<name>A0A918GZG5_9ACTN</name>
<reference evidence="1" key="2">
    <citation type="submission" date="2020-09" db="EMBL/GenBank/DDBJ databases">
        <authorList>
            <person name="Sun Q."/>
            <person name="Ohkuma M."/>
        </authorList>
    </citation>
    <scope>NUCLEOTIDE SEQUENCE</scope>
    <source>
        <strain evidence="1">JCM 3172</strain>
    </source>
</reference>
<protein>
    <submittedName>
        <fullName evidence="1">Uncharacterized protein</fullName>
    </submittedName>
</protein>
<dbReference type="RefSeq" id="WP_189201082.1">
    <property type="nucleotide sequence ID" value="NZ_BMQQ01000005.1"/>
</dbReference>
<evidence type="ECO:0000313" key="2">
    <source>
        <dbReference type="Proteomes" id="UP000619486"/>
    </source>
</evidence>
<dbReference type="AlphaFoldDB" id="A0A918GZG5"/>
<dbReference type="EMBL" id="BMQQ01000005">
    <property type="protein sequence ID" value="GGT26616.1"/>
    <property type="molecule type" value="Genomic_DNA"/>
</dbReference>
<comment type="caution">
    <text evidence="1">The sequence shown here is derived from an EMBL/GenBank/DDBJ whole genome shotgun (WGS) entry which is preliminary data.</text>
</comment>
<organism evidence="1 2">
    <name type="scientific">Streptomyces purpureus</name>
    <dbReference type="NCBI Taxonomy" id="1951"/>
    <lineage>
        <taxon>Bacteria</taxon>
        <taxon>Bacillati</taxon>
        <taxon>Actinomycetota</taxon>
        <taxon>Actinomycetes</taxon>
        <taxon>Kitasatosporales</taxon>
        <taxon>Streptomycetaceae</taxon>
        <taxon>Streptomyces</taxon>
    </lineage>
</organism>
<reference evidence="1" key="1">
    <citation type="journal article" date="2014" name="Int. J. Syst. Evol. Microbiol.">
        <title>Complete genome sequence of Corynebacterium casei LMG S-19264T (=DSM 44701T), isolated from a smear-ripened cheese.</title>
        <authorList>
            <consortium name="US DOE Joint Genome Institute (JGI-PGF)"/>
            <person name="Walter F."/>
            <person name="Albersmeier A."/>
            <person name="Kalinowski J."/>
            <person name="Ruckert C."/>
        </authorList>
    </citation>
    <scope>NUCLEOTIDE SEQUENCE</scope>
    <source>
        <strain evidence="1">JCM 3172</strain>
    </source>
</reference>
<gene>
    <name evidence="1" type="ORF">GCM10014713_19700</name>
</gene>
<evidence type="ECO:0000313" key="1">
    <source>
        <dbReference type="EMBL" id="GGT26616.1"/>
    </source>
</evidence>
<keyword evidence="2" id="KW-1185">Reference proteome</keyword>
<accession>A0A918GZG5</accession>
<dbReference type="Proteomes" id="UP000619486">
    <property type="component" value="Unassembled WGS sequence"/>
</dbReference>
<proteinExistence type="predicted"/>
<sequence length="61" mass="6769">MANPNTDTCPILVDANRTCGATLRWEVTPERDIEPYVACGQHITAPIMRSDELVPFTARPI</sequence>